<accession>A0ABV6LY36</accession>
<dbReference type="CDD" id="cd00761">
    <property type="entry name" value="Glyco_tranf_GTA_type"/>
    <property type="match status" value="1"/>
</dbReference>
<evidence type="ECO:0000313" key="3">
    <source>
        <dbReference type="Proteomes" id="UP001589867"/>
    </source>
</evidence>
<dbReference type="EMBL" id="JBHLUH010000008">
    <property type="protein sequence ID" value="MFC0527348.1"/>
    <property type="molecule type" value="Genomic_DNA"/>
</dbReference>
<dbReference type="Gene3D" id="3.90.550.10">
    <property type="entry name" value="Spore Coat Polysaccharide Biosynthesis Protein SpsA, Chain A"/>
    <property type="match status" value="1"/>
</dbReference>
<dbReference type="SUPFAM" id="SSF53448">
    <property type="entry name" value="Nucleotide-diphospho-sugar transferases"/>
    <property type="match status" value="1"/>
</dbReference>
<evidence type="ECO:0000259" key="1">
    <source>
        <dbReference type="Pfam" id="PF00535"/>
    </source>
</evidence>
<comment type="caution">
    <text evidence="2">The sequence shown here is derived from an EMBL/GenBank/DDBJ whole genome shotgun (WGS) entry which is preliminary data.</text>
</comment>
<dbReference type="EC" id="2.4.-.-" evidence="2"/>
<proteinExistence type="predicted"/>
<organism evidence="2 3">
    <name type="scientific">Phytohabitans kaempferiae</name>
    <dbReference type="NCBI Taxonomy" id="1620943"/>
    <lineage>
        <taxon>Bacteria</taxon>
        <taxon>Bacillati</taxon>
        <taxon>Actinomycetota</taxon>
        <taxon>Actinomycetes</taxon>
        <taxon>Micromonosporales</taxon>
        <taxon>Micromonosporaceae</taxon>
    </lineage>
</organism>
<keyword evidence="3" id="KW-1185">Reference proteome</keyword>
<gene>
    <name evidence="2" type="ORF">ACFFIA_06710</name>
</gene>
<feature type="domain" description="Glycosyltransferase 2-like" evidence="1">
    <location>
        <begin position="3"/>
        <end position="109"/>
    </location>
</feature>
<dbReference type="GO" id="GO:0016757">
    <property type="term" value="F:glycosyltransferase activity"/>
    <property type="evidence" value="ECO:0007669"/>
    <property type="project" value="UniProtKB-KW"/>
</dbReference>
<dbReference type="Proteomes" id="UP001589867">
    <property type="component" value="Unassembled WGS sequence"/>
</dbReference>
<dbReference type="PANTHER" id="PTHR22916">
    <property type="entry name" value="GLYCOSYLTRANSFERASE"/>
    <property type="match status" value="1"/>
</dbReference>
<dbReference type="Pfam" id="PF00535">
    <property type="entry name" value="Glycos_transf_2"/>
    <property type="match status" value="1"/>
</dbReference>
<keyword evidence="2" id="KW-0808">Transferase</keyword>
<keyword evidence="2" id="KW-0328">Glycosyltransferase</keyword>
<sequence length="434" mass="49385">MLSVVMPTFKNAQCLELTLRSLTRQTLSTDLFEVIVVLDGRMNGYDGVERHAPDIDLRIETLPQRRGRSVARNTGIALAKGEVVLFLDSDCYATPQLLERHYRFHTETPGQRVLLGNRHEIDWPHMTFLVNDDPIPAELISSPDYRDIKFHGAADAEIPERMRTTPWLFAHTNNASVTTETLAASGWFNEDFGVRWGLEDLELFYRVYLHLGRDPESFHHDVEAASYHLVEYRDQHGFYQEMFENISLLRRLHPHLEWEFHSTLSTIDIADKVCHYRGVIDRCLDDGIGQVPPVWEWLRPKLPAGRALVIGTGTGEVAMPDGTMTFDYAAPVSADNYHLVGVAIPVSSGAFDTVVSVDIWRCLRWHDLCEFLREATRVASQVLLVHTRTAKVPYDAMRTASEIGYLLRTLESRFVISVERGENGVTGITVRRRA</sequence>
<dbReference type="PANTHER" id="PTHR22916:SF64">
    <property type="entry name" value="TRANSFERASE, PUTATIVE-RELATED"/>
    <property type="match status" value="1"/>
</dbReference>
<reference evidence="2 3" key="1">
    <citation type="submission" date="2024-09" db="EMBL/GenBank/DDBJ databases">
        <authorList>
            <person name="Sun Q."/>
            <person name="Mori K."/>
        </authorList>
    </citation>
    <scope>NUCLEOTIDE SEQUENCE [LARGE SCALE GENOMIC DNA]</scope>
    <source>
        <strain evidence="2 3">TBRC 3947</strain>
    </source>
</reference>
<dbReference type="InterPro" id="IPR029044">
    <property type="entry name" value="Nucleotide-diphossugar_trans"/>
</dbReference>
<dbReference type="InterPro" id="IPR001173">
    <property type="entry name" value="Glyco_trans_2-like"/>
</dbReference>
<evidence type="ECO:0000313" key="2">
    <source>
        <dbReference type="EMBL" id="MFC0527348.1"/>
    </source>
</evidence>
<protein>
    <submittedName>
        <fullName evidence="2">Glycosyltransferase family 2 protein</fullName>
        <ecNumber evidence="2">2.4.-.-</ecNumber>
    </submittedName>
</protein>
<name>A0ABV6LY36_9ACTN</name>